<gene>
    <name evidence="4" type="ORF">GDO81_006849</name>
</gene>
<dbReference type="PROSITE" id="PS50191">
    <property type="entry name" value="CRAL_TRIO"/>
    <property type="match status" value="1"/>
</dbReference>
<reference evidence="4" key="1">
    <citation type="thesis" date="2020" institute="ProQuest LLC" country="789 East Eisenhower Parkway, Ann Arbor, MI, USA">
        <title>Comparative Genomics and Chromosome Evolution.</title>
        <authorList>
            <person name="Mudd A.B."/>
        </authorList>
    </citation>
    <scope>NUCLEOTIDE SEQUENCE</scope>
    <source>
        <strain evidence="4">237g6f4</strain>
        <tissue evidence="4">Blood</tissue>
    </source>
</reference>
<proteinExistence type="predicted"/>
<evidence type="ECO:0000313" key="4">
    <source>
        <dbReference type="EMBL" id="KAG8590696.1"/>
    </source>
</evidence>
<dbReference type="EMBL" id="WNYA01000002">
    <property type="protein sequence ID" value="KAG8590696.1"/>
    <property type="molecule type" value="Genomic_DNA"/>
</dbReference>
<dbReference type="PANTHER" id="PTHR46384:SF1">
    <property type="entry name" value="MOTILE SPERM DOMAIN-CONTAINING PROTEIN 2"/>
    <property type="match status" value="1"/>
</dbReference>
<protein>
    <recommendedName>
        <fullName evidence="6">Motile sperm domain-containing protein 2</fullName>
    </recommendedName>
</protein>
<dbReference type="SUPFAM" id="SSF52087">
    <property type="entry name" value="CRAL/TRIO domain"/>
    <property type="match status" value="1"/>
</dbReference>
<sequence length="397" mass="46001">MADEKEKLIQETRKRFTQEYIQDSTSKYDSRDVERLQNDDAWVESYLLWRHNVVEEALKMIDESLRWRKEININDLSESVIPRWCFDVGATYLHGYDKEGNKLLWLRVKLHVRDNKTNEDKKKCVAFWLERYAKREPGKLLTVVFDMAECGLSNVDMDFVRFVINCFKIYYPRYLSKIVIFEMPWIMNAAFKIVKGWLGPEAINMLKFVNRNEIQDYVSAEYLPPHMGGTDPFKYSYPPLPDDDFQTPICENGPASCEDELESKEESEVDTRDTVDSITSEESALKPRKLHSTEDHYRHDDGEKPDAKPKNNRRTSTIFKGALLHISPAEELHFGSKESGERKCVIVLNNVTKNTVAFKVRTTAPDKFRVKPSNSSCEPGSTVDIVVSLHAGNSYFP</sequence>
<dbReference type="SUPFAM" id="SSF49354">
    <property type="entry name" value="PapD-like"/>
    <property type="match status" value="1"/>
</dbReference>
<dbReference type="CDD" id="cd00170">
    <property type="entry name" value="SEC14"/>
    <property type="match status" value="1"/>
</dbReference>
<dbReference type="Gene3D" id="2.60.40.10">
    <property type="entry name" value="Immunoglobulins"/>
    <property type="match status" value="1"/>
</dbReference>
<evidence type="ECO:0000259" key="3">
    <source>
        <dbReference type="PROSITE" id="PS50202"/>
    </source>
</evidence>
<dbReference type="InterPro" id="IPR000535">
    <property type="entry name" value="MSP_dom"/>
</dbReference>
<dbReference type="AlphaFoldDB" id="A0AAV7D0K4"/>
<dbReference type="Gene3D" id="3.40.525.10">
    <property type="entry name" value="CRAL-TRIO lipid binding domain"/>
    <property type="match status" value="1"/>
</dbReference>
<name>A0AAV7D0K4_ENGPU</name>
<keyword evidence="5" id="KW-1185">Reference proteome</keyword>
<dbReference type="InterPro" id="IPR036865">
    <property type="entry name" value="CRAL-TRIO_dom_sf"/>
</dbReference>
<dbReference type="SUPFAM" id="SSF46938">
    <property type="entry name" value="CRAL/TRIO N-terminal domain"/>
    <property type="match status" value="1"/>
</dbReference>
<feature type="compositionally biased region" description="Basic and acidic residues" evidence="1">
    <location>
        <begin position="264"/>
        <end position="275"/>
    </location>
</feature>
<dbReference type="InterPro" id="IPR036273">
    <property type="entry name" value="CRAL/TRIO_N_dom_sf"/>
</dbReference>
<dbReference type="InterPro" id="IPR008962">
    <property type="entry name" value="PapD-like_sf"/>
</dbReference>
<evidence type="ECO:0008006" key="6">
    <source>
        <dbReference type="Google" id="ProtNLM"/>
    </source>
</evidence>
<organism evidence="4 5">
    <name type="scientific">Engystomops pustulosus</name>
    <name type="common">Tungara frog</name>
    <name type="synonym">Physalaemus pustulosus</name>
    <dbReference type="NCBI Taxonomy" id="76066"/>
    <lineage>
        <taxon>Eukaryota</taxon>
        <taxon>Metazoa</taxon>
        <taxon>Chordata</taxon>
        <taxon>Craniata</taxon>
        <taxon>Vertebrata</taxon>
        <taxon>Euteleostomi</taxon>
        <taxon>Amphibia</taxon>
        <taxon>Batrachia</taxon>
        <taxon>Anura</taxon>
        <taxon>Neobatrachia</taxon>
        <taxon>Hyloidea</taxon>
        <taxon>Leptodactylidae</taxon>
        <taxon>Leiuperinae</taxon>
        <taxon>Engystomops</taxon>
    </lineage>
</organism>
<dbReference type="Proteomes" id="UP000824782">
    <property type="component" value="Unassembled WGS sequence"/>
</dbReference>
<dbReference type="InterPro" id="IPR001251">
    <property type="entry name" value="CRAL-TRIO_dom"/>
</dbReference>
<dbReference type="GO" id="GO:0012505">
    <property type="term" value="C:endomembrane system"/>
    <property type="evidence" value="ECO:0007669"/>
    <property type="project" value="TreeGrafter"/>
</dbReference>
<dbReference type="SMART" id="SM00516">
    <property type="entry name" value="SEC14"/>
    <property type="match status" value="1"/>
</dbReference>
<dbReference type="InterPro" id="IPR013783">
    <property type="entry name" value="Ig-like_fold"/>
</dbReference>
<feature type="domain" description="CRAL-TRIO" evidence="2">
    <location>
        <begin position="93"/>
        <end position="235"/>
    </location>
</feature>
<dbReference type="PROSITE" id="PS50202">
    <property type="entry name" value="MSP"/>
    <property type="match status" value="1"/>
</dbReference>
<dbReference type="PANTHER" id="PTHR46384">
    <property type="entry name" value="MOTILE SPERM DOMAIN-CONTAINING PROTEIN 2"/>
    <property type="match status" value="1"/>
</dbReference>
<evidence type="ECO:0000313" key="5">
    <source>
        <dbReference type="Proteomes" id="UP000824782"/>
    </source>
</evidence>
<dbReference type="Pfam" id="PF00650">
    <property type="entry name" value="CRAL_TRIO"/>
    <property type="match status" value="1"/>
</dbReference>
<dbReference type="GO" id="GO:0140284">
    <property type="term" value="C:endoplasmic reticulum-endosome membrane contact site"/>
    <property type="evidence" value="ECO:0007669"/>
    <property type="project" value="TreeGrafter"/>
</dbReference>
<evidence type="ECO:0000259" key="2">
    <source>
        <dbReference type="PROSITE" id="PS50191"/>
    </source>
</evidence>
<feature type="region of interest" description="Disordered" evidence="1">
    <location>
        <begin position="248"/>
        <end position="313"/>
    </location>
</feature>
<evidence type="ECO:0000256" key="1">
    <source>
        <dbReference type="SAM" id="MobiDB-lite"/>
    </source>
</evidence>
<dbReference type="InterPro" id="IPR053012">
    <property type="entry name" value="ER-organelle_contact"/>
</dbReference>
<accession>A0AAV7D0K4</accession>
<feature type="domain" description="MSP" evidence="3">
    <location>
        <begin position="323"/>
        <end position="397"/>
    </location>
</feature>
<feature type="compositionally biased region" description="Basic and acidic residues" evidence="1">
    <location>
        <begin position="291"/>
        <end position="309"/>
    </location>
</feature>
<dbReference type="Pfam" id="PF00635">
    <property type="entry name" value="Motile_Sperm"/>
    <property type="match status" value="1"/>
</dbReference>
<comment type="caution">
    <text evidence="4">The sequence shown here is derived from an EMBL/GenBank/DDBJ whole genome shotgun (WGS) entry which is preliminary data.</text>
</comment>